<keyword evidence="1" id="KW-0812">Transmembrane</keyword>
<dbReference type="RefSeq" id="WP_186901819.1">
    <property type="nucleotide sequence ID" value="NZ_JACOOT010000038.1"/>
</dbReference>
<comment type="caution">
    <text evidence="2">The sequence shown here is derived from an EMBL/GenBank/DDBJ whole genome shotgun (WGS) entry which is preliminary data.</text>
</comment>
<accession>A0A8I0AHC4</accession>
<organism evidence="2 3">
    <name type="scientific">Blautia segnis</name>
    <dbReference type="NCBI Taxonomy" id="2763030"/>
    <lineage>
        <taxon>Bacteria</taxon>
        <taxon>Bacillati</taxon>
        <taxon>Bacillota</taxon>
        <taxon>Clostridia</taxon>
        <taxon>Lachnospirales</taxon>
        <taxon>Lachnospiraceae</taxon>
        <taxon>Blautia</taxon>
    </lineage>
</organism>
<dbReference type="AlphaFoldDB" id="A0A8I0AHC4"/>
<keyword evidence="1" id="KW-0472">Membrane</keyword>
<keyword evidence="1" id="KW-1133">Transmembrane helix</keyword>
<keyword evidence="3" id="KW-1185">Reference proteome</keyword>
<evidence type="ECO:0000256" key="1">
    <source>
        <dbReference type="SAM" id="Phobius"/>
    </source>
</evidence>
<feature type="transmembrane region" description="Helical" evidence="1">
    <location>
        <begin position="20"/>
        <end position="44"/>
    </location>
</feature>
<dbReference type="Proteomes" id="UP000652847">
    <property type="component" value="Unassembled WGS sequence"/>
</dbReference>
<evidence type="ECO:0000313" key="3">
    <source>
        <dbReference type="Proteomes" id="UP000652847"/>
    </source>
</evidence>
<dbReference type="InterPro" id="IPR006938">
    <property type="entry name" value="DUF624"/>
</dbReference>
<sequence>MKFNPDSPFFQFMNSLAAFIGLNVIFLITCLPIFTIGLALTALYTVTLKEARKEGGYIFSTYFKAFKENFRQSAAAFLIQLVLALVFLFNAHFWGEQNTVLGNALMFVMTALLVVLALTFMYCYPLMARFDNTLTQSMKNAFFVAITHPKFTLGLAGILAVYLFFCFGFSDFAKVFMILLGFSFLAYCNSMLLVKVFQDYEEEPVECILEKE</sequence>
<reference evidence="2 3" key="1">
    <citation type="submission" date="2020-08" db="EMBL/GenBank/DDBJ databases">
        <title>Genome public.</title>
        <authorList>
            <person name="Liu C."/>
            <person name="Sun Q."/>
        </authorList>
    </citation>
    <scope>NUCLEOTIDE SEQUENCE [LARGE SCALE GENOMIC DNA]</scope>
    <source>
        <strain evidence="2 3">BX17</strain>
    </source>
</reference>
<dbReference type="Pfam" id="PF04854">
    <property type="entry name" value="DUF624"/>
    <property type="match status" value="1"/>
</dbReference>
<name>A0A8I0AHC4_9FIRM</name>
<feature type="transmembrane region" description="Helical" evidence="1">
    <location>
        <begin position="176"/>
        <end position="194"/>
    </location>
</feature>
<feature type="transmembrane region" description="Helical" evidence="1">
    <location>
        <begin position="74"/>
        <end position="94"/>
    </location>
</feature>
<proteinExistence type="predicted"/>
<feature type="transmembrane region" description="Helical" evidence="1">
    <location>
        <begin position="151"/>
        <end position="170"/>
    </location>
</feature>
<dbReference type="EMBL" id="JACOOT010000038">
    <property type="protein sequence ID" value="MBC5652602.1"/>
    <property type="molecule type" value="Genomic_DNA"/>
</dbReference>
<evidence type="ECO:0000313" key="2">
    <source>
        <dbReference type="EMBL" id="MBC5652602.1"/>
    </source>
</evidence>
<protein>
    <submittedName>
        <fullName evidence="2">DUF624 domain-containing protein</fullName>
    </submittedName>
</protein>
<gene>
    <name evidence="2" type="ORF">H8S54_16200</name>
</gene>
<feature type="transmembrane region" description="Helical" evidence="1">
    <location>
        <begin position="106"/>
        <end position="130"/>
    </location>
</feature>